<dbReference type="RefSeq" id="WP_109358303.1">
    <property type="nucleotide sequence ID" value="NZ_QFRJ01000001.1"/>
</dbReference>
<feature type="domain" description="NodB homology" evidence="3">
    <location>
        <begin position="29"/>
        <end position="257"/>
    </location>
</feature>
<dbReference type="GO" id="GO:0016020">
    <property type="term" value="C:membrane"/>
    <property type="evidence" value="ECO:0007669"/>
    <property type="project" value="TreeGrafter"/>
</dbReference>
<dbReference type="EMBL" id="QFRJ01000001">
    <property type="protein sequence ID" value="PWH87224.1"/>
    <property type="molecule type" value="Genomic_DNA"/>
</dbReference>
<sequence length="317" mass="37761">MRFNMQHKNLYLLLILIGISFSNPLYTQTKIAITIDDVPNTRVFKANNYNSILLNKLDSLSIPICIFVNEGLIYKQDSIFKNKELLNEWAKRDYITLGNHTFGHSKYSEVGFEEFKKDLIKGEPLLNSMAEKYDKKIQYFRFPYNDLGQDSLAQFKINNLLKTRNYISTPFTIESADWVYNYIYRYYLANSEWEKAEEIGQLYVEASLDFFHFFDSLSMEKYGRKINQIFLCHDSHLNEAYLVEIIAHLKSKKYNFVSLEEALLDPVYAQKSNYHKAKGISWMYRWMKTEEERKKWMKKEPDISEIEILFKELSDNR</sequence>
<keyword evidence="2" id="KW-0378">Hydrolase</keyword>
<reference evidence="4 5" key="1">
    <citation type="submission" date="2018-05" db="EMBL/GenBank/DDBJ databases">
        <title>Brumimicrobium oceani sp. nov., isolated from coastal sediment.</title>
        <authorList>
            <person name="Kou Y."/>
        </authorList>
    </citation>
    <scope>NUCLEOTIDE SEQUENCE [LARGE SCALE GENOMIC DNA]</scope>
    <source>
        <strain evidence="4 5">C305</strain>
    </source>
</reference>
<name>A0A2U2XHF6_9FLAO</name>
<dbReference type="GO" id="GO:0005975">
    <property type="term" value="P:carbohydrate metabolic process"/>
    <property type="evidence" value="ECO:0007669"/>
    <property type="project" value="InterPro"/>
</dbReference>
<comment type="caution">
    <text evidence="4">The sequence shown here is derived from an EMBL/GenBank/DDBJ whole genome shotgun (WGS) entry which is preliminary data.</text>
</comment>
<keyword evidence="1" id="KW-0479">Metal-binding</keyword>
<dbReference type="Proteomes" id="UP000245370">
    <property type="component" value="Unassembled WGS sequence"/>
</dbReference>
<dbReference type="PROSITE" id="PS51677">
    <property type="entry name" value="NODB"/>
    <property type="match status" value="1"/>
</dbReference>
<accession>A0A2U2XHF6</accession>
<organism evidence="4 5">
    <name type="scientific">Brumimicrobium oceani</name>
    <dbReference type="NCBI Taxonomy" id="2100725"/>
    <lineage>
        <taxon>Bacteria</taxon>
        <taxon>Pseudomonadati</taxon>
        <taxon>Bacteroidota</taxon>
        <taxon>Flavobacteriia</taxon>
        <taxon>Flavobacteriales</taxon>
        <taxon>Crocinitomicaceae</taxon>
        <taxon>Brumimicrobium</taxon>
    </lineage>
</organism>
<proteinExistence type="predicted"/>
<dbReference type="InterPro" id="IPR002509">
    <property type="entry name" value="NODB_dom"/>
</dbReference>
<dbReference type="PANTHER" id="PTHR10587">
    <property type="entry name" value="GLYCOSYL TRANSFERASE-RELATED"/>
    <property type="match status" value="1"/>
</dbReference>
<dbReference type="SUPFAM" id="SSF88713">
    <property type="entry name" value="Glycoside hydrolase/deacetylase"/>
    <property type="match status" value="1"/>
</dbReference>
<dbReference type="InterPro" id="IPR011330">
    <property type="entry name" value="Glyco_hydro/deAcase_b/a-brl"/>
</dbReference>
<reference evidence="4 5" key="2">
    <citation type="submission" date="2018-05" db="EMBL/GenBank/DDBJ databases">
        <authorList>
            <person name="Lanie J.A."/>
            <person name="Ng W.-L."/>
            <person name="Kazmierczak K.M."/>
            <person name="Andrzejewski T.M."/>
            <person name="Davidsen T.M."/>
            <person name="Wayne K.J."/>
            <person name="Tettelin H."/>
            <person name="Glass J.I."/>
            <person name="Rusch D."/>
            <person name="Podicherti R."/>
            <person name="Tsui H.-C.T."/>
            <person name="Winkler M.E."/>
        </authorList>
    </citation>
    <scope>NUCLEOTIDE SEQUENCE [LARGE SCALE GENOMIC DNA]</scope>
    <source>
        <strain evidence="4 5">C305</strain>
    </source>
</reference>
<dbReference type="Pfam" id="PF01522">
    <property type="entry name" value="Polysacc_deac_1"/>
    <property type="match status" value="1"/>
</dbReference>
<evidence type="ECO:0000313" key="5">
    <source>
        <dbReference type="Proteomes" id="UP000245370"/>
    </source>
</evidence>
<dbReference type="InterPro" id="IPR050248">
    <property type="entry name" value="Polysacc_deacetylase_ArnD"/>
</dbReference>
<evidence type="ECO:0000313" key="4">
    <source>
        <dbReference type="EMBL" id="PWH87224.1"/>
    </source>
</evidence>
<protein>
    <submittedName>
        <fullName evidence="4">Polysaccharide deacetylase</fullName>
    </submittedName>
</protein>
<evidence type="ECO:0000256" key="1">
    <source>
        <dbReference type="ARBA" id="ARBA00022723"/>
    </source>
</evidence>
<dbReference type="GO" id="GO:0016810">
    <property type="term" value="F:hydrolase activity, acting on carbon-nitrogen (but not peptide) bonds"/>
    <property type="evidence" value="ECO:0007669"/>
    <property type="project" value="InterPro"/>
</dbReference>
<dbReference type="PANTHER" id="PTHR10587:SF133">
    <property type="entry name" value="CHITIN DEACETYLASE 1-RELATED"/>
    <property type="match status" value="1"/>
</dbReference>
<dbReference type="AlphaFoldDB" id="A0A2U2XHF6"/>
<dbReference type="GO" id="GO:0046872">
    <property type="term" value="F:metal ion binding"/>
    <property type="evidence" value="ECO:0007669"/>
    <property type="project" value="UniProtKB-KW"/>
</dbReference>
<keyword evidence="5" id="KW-1185">Reference proteome</keyword>
<gene>
    <name evidence="4" type="ORF">DIT68_02875</name>
</gene>
<dbReference type="Gene3D" id="3.20.20.370">
    <property type="entry name" value="Glycoside hydrolase/deacetylase"/>
    <property type="match status" value="1"/>
</dbReference>
<dbReference type="OrthoDB" id="115239at2"/>
<evidence type="ECO:0000256" key="2">
    <source>
        <dbReference type="ARBA" id="ARBA00022801"/>
    </source>
</evidence>
<evidence type="ECO:0000259" key="3">
    <source>
        <dbReference type="PROSITE" id="PS51677"/>
    </source>
</evidence>